<evidence type="ECO:0000313" key="1">
    <source>
        <dbReference type="EMBL" id="GIH84822.1"/>
    </source>
</evidence>
<dbReference type="Proteomes" id="UP000655044">
    <property type="component" value="Unassembled WGS sequence"/>
</dbReference>
<dbReference type="EMBL" id="BOOI01000027">
    <property type="protein sequence ID" value="GIH84822.1"/>
    <property type="molecule type" value="Genomic_DNA"/>
</dbReference>
<evidence type="ECO:0000313" key="2">
    <source>
        <dbReference type="Proteomes" id="UP000655044"/>
    </source>
</evidence>
<dbReference type="AlphaFoldDB" id="A0A8J3S2U3"/>
<gene>
    <name evidence="1" type="ORF">Pro02_32300</name>
</gene>
<comment type="caution">
    <text evidence="1">The sequence shown here is derived from an EMBL/GenBank/DDBJ whole genome shotgun (WGS) entry which is preliminary data.</text>
</comment>
<organism evidence="1 2">
    <name type="scientific">Planobispora rosea</name>
    <dbReference type="NCBI Taxonomy" id="35762"/>
    <lineage>
        <taxon>Bacteria</taxon>
        <taxon>Bacillati</taxon>
        <taxon>Actinomycetota</taxon>
        <taxon>Actinomycetes</taxon>
        <taxon>Streptosporangiales</taxon>
        <taxon>Streptosporangiaceae</taxon>
        <taxon>Planobispora</taxon>
    </lineage>
</organism>
<accession>A0A8J3S2U3</accession>
<protein>
    <submittedName>
        <fullName evidence="1">Uncharacterized protein</fullName>
    </submittedName>
</protein>
<reference evidence="1" key="1">
    <citation type="submission" date="2021-01" db="EMBL/GenBank/DDBJ databases">
        <title>Whole genome shotgun sequence of Planobispora rosea NBRC 15558.</title>
        <authorList>
            <person name="Komaki H."/>
            <person name="Tamura T."/>
        </authorList>
    </citation>
    <scope>NUCLEOTIDE SEQUENCE</scope>
    <source>
        <strain evidence="1">NBRC 15558</strain>
    </source>
</reference>
<keyword evidence="2" id="KW-1185">Reference proteome</keyword>
<sequence length="65" mass="7028">MRRLRVGRVRGITPKKKARLQEIGPRADWSLSCSTSRVGDLTRIDAGGGYQDALHLVGGSAPELP</sequence>
<proteinExistence type="predicted"/>
<name>A0A8J3S2U3_PLARO</name>